<sequence>MVGAPFSRFWVQTCFLLSEVSRSRTFSTITTSSPNKRAEAEVGDARGFLACCVNLGVVVVGRKQRCFRYRVGGSCD</sequence>
<organism evidence="1 2">
    <name type="scientific">Parathielavia appendiculata</name>
    <dbReference type="NCBI Taxonomy" id="2587402"/>
    <lineage>
        <taxon>Eukaryota</taxon>
        <taxon>Fungi</taxon>
        <taxon>Dikarya</taxon>
        <taxon>Ascomycota</taxon>
        <taxon>Pezizomycotina</taxon>
        <taxon>Sordariomycetes</taxon>
        <taxon>Sordariomycetidae</taxon>
        <taxon>Sordariales</taxon>
        <taxon>Chaetomiaceae</taxon>
        <taxon>Parathielavia</taxon>
    </lineage>
</organism>
<reference evidence="1" key="1">
    <citation type="journal article" date="2023" name="Mol. Phylogenet. Evol.">
        <title>Genome-scale phylogeny and comparative genomics of the fungal order Sordariales.</title>
        <authorList>
            <person name="Hensen N."/>
            <person name="Bonometti L."/>
            <person name="Westerberg I."/>
            <person name="Brannstrom I.O."/>
            <person name="Guillou S."/>
            <person name="Cros-Aarteil S."/>
            <person name="Calhoun S."/>
            <person name="Haridas S."/>
            <person name="Kuo A."/>
            <person name="Mondo S."/>
            <person name="Pangilinan J."/>
            <person name="Riley R."/>
            <person name="LaButti K."/>
            <person name="Andreopoulos B."/>
            <person name="Lipzen A."/>
            <person name="Chen C."/>
            <person name="Yan M."/>
            <person name="Daum C."/>
            <person name="Ng V."/>
            <person name="Clum A."/>
            <person name="Steindorff A."/>
            <person name="Ohm R.A."/>
            <person name="Martin F."/>
            <person name="Silar P."/>
            <person name="Natvig D.O."/>
            <person name="Lalanne C."/>
            <person name="Gautier V."/>
            <person name="Ament-Velasquez S.L."/>
            <person name="Kruys A."/>
            <person name="Hutchinson M.I."/>
            <person name="Powell A.J."/>
            <person name="Barry K."/>
            <person name="Miller A.N."/>
            <person name="Grigoriev I.V."/>
            <person name="Debuchy R."/>
            <person name="Gladieux P."/>
            <person name="Hiltunen Thoren M."/>
            <person name="Johannesson H."/>
        </authorList>
    </citation>
    <scope>NUCLEOTIDE SEQUENCE</scope>
    <source>
        <strain evidence="1">CBS 731.68</strain>
    </source>
</reference>
<name>A0AAN6YYT5_9PEZI</name>
<proteinExistence type="predicted"/>
<gene>
    <name evidence="1" type="ORF">N657DRAFT_651053</name>
</gene>
<dbReference type="EMBL" id="MU853262">
    <property type="protein sequence ID" value="KAK4118687.1"/>
    <property type="molecule type" value="Genomic_DNA"/>
</dbReference>
<protein>
    <submittedName>
        <fullName evidence="1">Uncharacterized protein</fullName>
    </submittedName>
</protein>
<evidence type="ECO:0000313" key="2">
    <source>
        <dbReference type="Proteomes" id="UP001302602"/>
    </source>
</evidence>
<accession>A0AAN6YYT5</accession>
<dbReference type="GeneID" id="87830850"/>
<dbReference type="AlphaFoldDB" id="A0AAN6YYT5"/>
<dbReference type="RefSeq" id="XP_062642460.1">
    <property type="nucleotide sequence ID" value="XM_062794081.1"/>
</dbReference>
<keyword evidence="2" id="KW-1185">Reference proteome</keyword>
<reference evidence="1" key="2">
    <citation type="submission" date="2023-05" db="EMBL/GenBank/DDBJ databases">
        <authorList>
            <consortium name="Lawrence Berkeley National Laboratory"/>
            <person name="Steindorff A."/>
            <person name="Hensen N."/>
            <person name="Bonometti L."/>
            <person name="Westerberg I."/>
            <person name="Brannstrom I.O."/>
            <person name="Guillou S."/>
            <person name="Cros-Aarteil S."/>
            <person name="Calhoun S."/>
            <person name="Haridas S."/>
            <person name="Kuo A."/>
            <person name="Mondo S."/>
            <person name="Pangilinan J."/>
            <person name="Riley R."/>
            <person name="Labutti K."/>
            <person name="Andreopoulos B."/>
            <person name="Lipzen A."/>
            <person name="Chen C."/>
            <person name="Yanf M."/>
            <person name="Daum C."/>
            <person name="Ng V."/>
            <person name="Clum A."/>
            <person name="Ohm R."/>
            <person name="Martin F."/>
            <person name="Silar P."/>
            <person name="Natvig D."/>
            <person name="Lalanne C."/>
            <person name="Gautier V."/>
            <person name="Ament-Velasquez S.L."/>
            <person name="Kruys A."/>
            <person name="Hutchinson M.I."/>
            <person name="Powell A.J."/>
            <person name="Barry K."/>
            <person name="Miller A.N."/>
            <person name="Grigoriev I.V."/>
            <person name="Debuchy R."/>
            <person name="Gladieux P."/>
            <person name="Thoren M.H."/>
            <person name="Johannesson H."/>
        </authorList>
    </citation>
    <scope>NUCLEOTIDE SEQUENCE</scope>
    <source>
        <strain evidence="1">CBS 731.68</strain>
    </source>
</reference>
<evidence type="ECO:0000313" key="1">
    <source>
        <dbReference type="EMBL" id="KAK4118687.1"/>
    </source>
</evidence>
<comment type="caution">
    <text evidence="1">The sequence shown here is derived from an EMBL/GenBank/DDBJ whole genome shotgun (WGS) entry which is preliminary data.</text>
</comment>
<dbReference type="Proteomes" id="UP001302602">
    <property type="component" value="Unassembled WGS sequence"/>
</dbReference>